<keyword evidence="5" id="KW-1185">Reference proteome</keyword>
<dbReference type="Proteomes" id="UP001215151">
    <property type="component" value="Unassembled WGS sequence"/>
</dbReference>
<evidence type="ECO:0000259" key="3">
    <source>
        <dbReference type="Pfam" id="PF20151"/>
    </source>
</evidence>
<dbReference type="InterPro" id="IPR045340">
    <property type="entry name" value="DUF6533"/>
</dbReference>
<evidence type="ECO:0000313" key="4">
    <source>
        <dbReference type="EMBL" id="KAJ8462885.1"/>
    </source>
</evidence>
<dbReference type="Pfam" id="PF20151">
    <property type="entry name" value="DUF6533"/>
    <property type="match status" value="1"/>
</dbReference>
<sequence length="330" mass="36712">MSTTAEYSALISVLTFDATLNYCDISVVALLMYYYLTTLNEEFKYYFKRKITLATLLYITNRYVPLAYAFYNAPLFAYSSNLKKCEAEAGLEAGLECLQYFPWAIFSALRTYALQRKLPWAIIIFLLSLAPIIVSSVSYPVVFVDRNMLTDYSVPALARAPMIIGDVIVIIVTWQTQYKTYNLGKKLSTPSILTMVLLRDGTVYFMVLTALNILQLVFEYLQVVLAVSGSQTESSNLVVFIEPLSAILISEFLTHLHDAANNAPATEISSTGTLEFRVIGSIGATLPSLTEAITQDEAGGDGSEEHPDENWADGDVVGSRTDIEEIRREV</sequence>
<feature type="transmembrane region" description="Helical" evidence="2">
    <location>
        <begin position="19"/>
        <end position="39"/>
    </location>
</feature>
<dbReference type="EMBL" id="JAPEVG010000432">
    <property type="protein sequence ID" value="KAJ8462885.1"/>
    <property type="molecule type" value="Genomic_DNA"/>
</dbReference>
<gene>
    <name evidence="4" type="ORF">ONZ51_g10616</name>
</gene>
<evidence type="ECO:0000313" key="5">
    <source>
        <dbReference type="Proteomes" id="UP001215151"/>
    </source>
</evidence>
<proteinExistence type="predicted"/>
<reference evidence="4" key="1">
    <citation type="submission" date="2022-11" db="EMBL/GenBank/DDBJ databases">
        <title>Genome Sequence of Cubamyces cubensis.</title>
        <authorList>
            <person name="Buettner E."/>
        </authorList>
    </citation>
    <scope>NUCLEOTIDE SEQUENCE</scope>
    <source>
        <strain evidence="4">MPL-01</strain>
    </source>
</reference>
<evidence type="ECO:0000256" key="1">
    <source>
        <dbReference type="SAM" id="MobiDB-lite"/>
    </source>
</evidence>
<keyword evidence="2" id="KW-0812">Transmembrane</keyword>
<feature type="transmembrane region" description="Helical" evidence="2">
    <location>
        <begin position="120"/>
        <end position="144"/>
    </location>
</feature>
<keyword evidence="2" id="KW-0472">Membrane</keyword>
<feature type="transmembrane region" description="Helical" evidence="2">
    <location>
        <begin position="156"/>
        <end position="174"/>
    </location>
</feature>
<feature type="transmembrane region" description="Helical" evidence="2">
    <location>
        <begin position="203"/>
        <end position="227"/>
    </location>
</feature>
<dbReference type="AlphaFoldDB" id="A0AAD7TJP7"/>
<protein>
    <recommendedName>
        <fullName evidence="3">DUF6533 domain-containing protein</fullName>
    </recommendedName>
</protein>
<feature type="region of interest" description="Disordered" evidence="1">
    <location>
        <begin position="295"/>
        <end position="322"/>
    </location>
</feature>
<organism evidence="4 5">
    <name type="scientific">Trametes cubensis</name>
    <dbReference type="NCBI Taxonomy" id="1111947"/>
    <lineage>
        <taxon>Eukaryota</taxon>
        <taxon>Fungi</taxon>
        <taxon>Dikarya</taxon>
        <taxon>Basidiomycota</taxon>
        <taxon>Agaricomycotina</taxon>
        <taxon>Agaricomycetes</taxon>
        <taxon>Polyporales</taxon>
        <taxon>Polyporaceae</taxon>
        <taxon>Trametes</taxon>
    </lineage>
</organism>
<evidence type="ECO:0000256" key="2">
    <source>
        <dbReference type="SAM" id="Phobius"/>
    </source>
</evidence>
<comment type="caution">
    <text evidence="4">The sequence shown here is derived from an EMBL/GenBank/DDBJ whole genome shotgun (WGS) entry which is preliminary data.</text>
</comment>
<keyword evidence="2" id="KW-1133">Transmembrane helix</keyword>
<feature type="domain" description="DUF6533" evidence="3">
    <location>
        <begin position="22"/>
        <end position="67"/>
    </location>
</feature>
<accession>A0AAD7TJP7</accession>
<name>A0AAD7TJP7_9APHY</name>